<gene>
    <name evidence="2" type="ORF">ENS29_15655</name>
</gene>
<proteinExistence type="predicted"/>
<keyword evidence="1" id="KW-0732">Signal</keyword>
<name>A0A7C4RUC4_9BACT</name>
<evidence type="ECO:0000256" key="1">
    <source>
        <dbReference type="SAM" id="SignalP"/>
    </source>
</evidence>
<dbReference type="AlphaFoldDB" id="A0A7C4RUC4"/>
<sequence>MKAFVLITLAVSLAIFPENADAHVPYIERQDYSASKPFHVQDIEQSIALYAWLQTDGTHPSDDVDVATFVIEGPTRFYTELLVPACPSSIDFVPWFLVAGPGLPEISVEIPFALPEGYGAIVVPNVEPGTDRETFYEPFGGKSYYKGPILDMELSSPGQYAVYYWDPYAMGGDYVGVLGFKEIWKPKDIARAMVVTPLIRNDRELHTSCLPE</sequence>
<evidence type="ECO:0000313" key="2">
    <source>
        <dbReference type="EMBL" id="HGU34260.1"/>
    </source>
</evidence>
<accession>A0A7C4RUC4</accession>
<protein>
    <submittedName>
        <fullName evidence="2">Uncharacterized protein</fullName>
    </submittedName>
</protein>
<feature type="signal peptide" evidence="1">
    <location>
        <begin position="1"/>
        <end position="20"/>
    </location>
</feature>
<organism evidence="2">
    <name type="scientific">Desulfatirhabdium butyrativorans</name>
    <dbReference type="NCBI Taxonomy" id="340467"/>
    <lineage>
        <taxon>Bacteria</taxon>
        <taxon>Pseudomonadati</taxon>
        <taxon>Thermodesulfobacteriota</taxon>
        <taxon>Desulfobacteria</taxon>
        <taxon>Desulfobacterales</taxon>
        <taxon>Desulfatirhabdiaceae</taxon>
        <taxon>Desulfatirhabdium</taxon>
    </lineage>
</organism>
<dbReference type="EMBL" id="DSUH01000360">
    <property type="protein sequence ID" value="HGU34260.1"/>
    <property type="molecule type" value="Genomic_DNA"/>
</dbReference>
<feature type="chain" id="PRO_5027887649" evidence="1">
    <location>
        <begin position="21"/>
        <end position="212"/>
    </location>
</feature>
<comment type="caution">
    <text evidence="2">The sequence shown here is derived from an EMBL/GenBank/DDBJ whole genome shotgun (WGS) entry which is preliminary data.</text>
</comment>
<reference evidence="2" key="1">
    <citation type="journal article" date="2020" name="mSystems">
        <title>Genome- and Community-Level Interaction Insights into Carbon Utilization and Element Cycling Functions of Hydrothermarchaeota in Hydrothermal Sediment.</title>
        <authorList>
            <person name="Zhou Z."/>
            <person name="Liu Y."/>
            <person name="Xu W."/>
            <person name="Pan J."/>
            <person name="Luo Z.H."/>
            <person name="Li M."/>
        </authorList>
    </citation>
    <scope>NUCLEOTIDE SEQUENCE [LARGE SCALE GENOMIC DNA]</scope>
    <source>
        <strain evidence="2">SpSt-477</strain>
    </source>
</reference>